<dbReference type="Proteomes" id="UP000759537">
    <property type="component" value="Unassembled WGS sequence"/>
</dbReference>
<evidence type="ECO:0000256" key="8">
    <source>
        <dbReference type="SAM" id="MobiDB-lite"/>
    </source>
</evidence>
<evidence type="ECO:0000313" key="11">
    <source>
        <dbReference type="Proteomes" id="UP000759537"/>
    </source>
</evidence>
<dbReference type="SUPFAM" id="SSF57701">
    <property type="entry name" value="Zn2/Cys6 DNA-binding domain"/>
    <property type="match status" value="1"/>
</dbReference>
<feature type="compositionally biased region" description="Low complexity" evidence="8">
    <location>
        <begin position="217"/>
        <end position="228"/>
    </location>
</feature>
<dbReference type="GO" id="GO:0000981">
    <property type="term" value="F:DNA-binding transcription factor activity, RNA polymerase II-specific"/>
    <property type="evidence" value="ECO:0007669"/>
    <property type="project" value="InterPro"/>
</dbReference>
<feature type="region of interest" description="Disordered" evidence="8">
    <location>
        <begin position="1"/>
        <end position="54"/>
    </location>
</feature>
<dbReference type="FunFam" id="4.10.240.10:FF:000002">
    <property type="entry name" value="Zn cluster transcription factor Rds2"/>
    <property type="match status" value="1"/>
</dbReference>
<evidence type="ECO:0000256" key="4">
    <source>
        <dbReference type="ARBA" id="ARBA00023015"/>
    </source>
</evidence>
<feature type="domain" description="Zn(2)-C6 fungal-type" evidence="9">
    <location>
        <begin position="62"/>
        <end position="91"/>
    </location>
</feature>
<evidence type="ECO:0000256" key="7">
    <source>
        <dbReference type="ARBA" id="ARBA00023242"/>
    </source>
</evidence>
<comment type="subcellular location">
    <subcellularLocation>
        <location evidence="1">Nucleus</location>
    </subcellularLocation>
</comment>
<dbReference type="PROSITE" id="PS00463">
    <property type="entry name" value="ZN2_CY6_FUNGAL_1"/>
    <property type="match status" value="1"/>
</dbReference>
<dbReference type="PANTHER" id="PTHR31986:SF7">
    <property type="entry name" value="REGULATOR OF DRUG SENSITIVITY 2"/>
    <property type="match status" value="1"/>
</dbReference>
<sequence>MDTAIFSASAATSELTPGPISTTSITAAQEEATKGHDSEEGAFGDGKKRPSRMGKRRKVNHACLYCRRSHMTCDEGRPCQRCIKREIGHLCHDENKPSKQSTAQAHTATAAAPVTQVSASGMSNPTPVLAHRFFLLVATSYPGSAIVTPAPSWPGLSAPQNSYLYPTESFGREFSGLSDFLETLDEQAFLTGGTLSGTDAFGTTVLDVSGAGPPPTHSSNDSTTSESSAFHGQQTQPQVNDLMRRYVDLPPVLPSASLTEKYLLTAADPAPGTRVERLERVIRTKYEAGLLKPYNYVKGYTRLSQWMDCNLSQESKQQILQPLSIVRPKFRAIAQTLRDMDLVFIEEAFERLMLDYDRVFACMGIPACLWRRTGEIYKGNREFAELVGVEGFMLRDGRLCIYELMAEESAVNYWEKYGNVAFDSTQKAVLTSCMLRSKPLVKQGPGSVPLVATSGKEGLVNCCFSFTIRRDTWGIPLVIVGNFIRC</sequence>
<dbReference type="SMART" id="SM00066">
    <property type="entry name" value="GAL4"/>
    <property type="match status" value="1"/>
</dbReference>
<dbReference type="InterPro" id="IPR056751">
    <property type="entry name" value="PAS_13"/>
</dbReference>
<proteinExistence type="predicted"/>
<feature type="region of interest" description="Disordered" evidence="8">
    <location>
        <begin position="205"/>
        <end position="236"/>
    </location>
</feature>
<keyword evidence="11" id="KW-1185">Reference proteome</keyword>
<dbReference type="PANTHER" id="PTHR31986">
    <property type="entry name" value="REGULATOR OF DRUG SENSITIVITY 2"/>
    <property type="match status" value="1"/>
</dbReference>
<dbReference type="Gene3D" id="4.10.240.10">
    <property type="entry name" value="Zn(2)-C6 fungal-type DNA-binding domain"/>
    <property type="match status" value="1"/>
</dbReference>
<name>A0A9P5MW74_9AGAM</name>
<keyword evidence="5" id="KW-0238">DNA-binding</keyword>
<keyword evidence="2" id="KW-0479">Metal-binding</keyword>
<dbReference type="Pfam" id="PF00172">
    <property type="entry name" value="Zn_clus"/>
    <property type="match status" value="1"/>
</dbReference>
<evidence type="ECO:0000256" key="6">
    <source>
        <dbReference type="ARBA" id="ARBA00023163"/>
    </source>
</evidence>
<keyword evidence="4" id="KW-0805">Transcription regulation</keyword>
<dbReference type="OrthoDB" id="65716at2759"/>
<organism evidence="10 11">
    <name type="scientific">Russula ochroleuca</name>
    <dbReference type="NCBI Taxonomy" id="152965"/>
    <lineage>
        <taxon>Eukaryota</taxon>
        <taxon>Fungi</taxon>
        <taxon>Dikarya</taxon>
        <taxon>Basidiomycota</taxon>
        <taxon>Agaricomycotina</taxon>
        <taxon>Agaricomycetes</taxon>
        <taxon>Russulales</taxon>
        <taxon>Russulaceae</taxon>
        <taxon>Russula</taxon>
    </lineage>
</organism>
<evidence type="ECO:0000313" key="10">
    <source>
        <dbReference type="EMBL" id="KAF8480274.1"/>
    </source>
</evidence>
<protein>
    <recommendedName>
        <fullName evidence="9">Zn(2)-C6 fungal-type domain-containing protein</fullName>
    </recommendedName>
</protein>
<gene>
    <name evidence="10" type="ORF">DFH94DRAFT_630628</name>
</gene>
<dbReference type="CDD" id="cd00067">
    <property type="entry name" value="GAL4"/>
    <property type="match status" value="1"/>
</dbReference>
<dbReference type="GO" id="GO:0005634">
    <property type="term" value="C:nucleus"/>
    <property type="evidence" value="ECO:0007669"/>
    <property type="project" value="UniProtKB-SubCell"/>
</dbReference>
<dbReference type="InterPro" id="IPR053045">
    <property type="entry name" value="Zinc_cluster_trans_reg"/>
</dbReference>
<keyword evidence="3" id="KW-0862">Zinc</keyword>
<dbReference type="InterPro" id="IPR001138">
    <property type="entry name" value="Zn2Cys6_DnaBD"/>
</dbReference>
<dbReference type="AlphaFoldDB" id="A0A9P5MW74"/>
<accession>A0A9P5MW74</accession>
<keyword evidence="6" id="KW-0804">Transcription</keyword>
<evidence type="ECO:0000256" key="2">
    <source>
        <dbReference type="ARBA" id="ARBA00022723"/>
    </source>
</evidence>
<feature type="compositionally biased region" description="Polar residues" evidence="8">
    <location>
        <begin position="9"/>
        <end position="27"/>
    </location>
</feature>
<evidence type="ECO:0000256" key="3">
    <source>
        <dbReference type="ARBA" id="ARBA00022833"/>
    </source>
</evidence>
<keyword evidence="7" id="KW-0539">Nucleus</keyword>
<dbReference type="EMBL" id="WHVB01000008">
    <property type="protein sequence ID" value="KAF8480274.1"/>
    <property type="molecule type" value="Genomic_DNA"/>
</dbReference>
<dbReference type="PROSITE" id="PS50048">
    <property type="entry name" value="ZN2_CY6_FUNGAL_2"/>
    <property type="match status" value="1"/>
</dbReference>
<reference evidence="10" key="2">
    <citation type="journal article" date="2020" name="Nat. Commun.">
        <title>Large-scale genome sequencing of mycorrhizal fungi provides insights into the early evolution of symbiotic traits.</title>
        <authorList>
            <person name="Miyauchi S."/>
            <person name="Kiss E."/>
            <person name="Kuo A."/>
            <person name="Drula E."/>
            <person name="Kohler A."/>
            <person name="Sanchez-Garcia M."/>
            <person name="Morin E."/>
            <person name="Andreopoulos B."/>
            <person name="Barry K.W."/>
            <person name="Bonito G."/>
            <person name="Buee M."/>
            <person name="Carver A."/>
            <person name="Chen C."/>
            <person name="Cichocki N."/>
            <person name="Clum A."/>
            <person name="Culley D."/>
            <person name="Crous P.W."/>
            <person name="Fauchery L."/>
            <person name="Girlanda M."/>
            <person name="Hayes R.D."/>
            <person name="Keri Z."/>
            <person name="LaButti K."/>
            <person name="Lipzen A."/>
            <person name="Lombard V."/>
            <person name="Magnuson J."/>
            <person name="Maillard F."/>
            <person name="Murat C."/>
            <person name="Nolan M."/>
            <person name="Ohm R.A."/>
            <person name="Pangilinan J."/>
            <person name="Pereira M.F."/>
            <person name="Perotto S."/>
            <person name="Peter M."/>
            <person name="Pfister S."/>
            <person name="Riley R."/>
            <person name="Sitrit Y."/>
            <person name="Stielow J.B."/>
            <person name="Szollosi G."/>
            <person name="Zifcakova L."/>
            <person name="Stursova M."/>
            <person name="Spatafora J.W."/>
            <person name="Tedersoo L."/>
            <person name="Vaario L.M."/>
            <person name="Yamada A."/>
            <person name="Yan M."/>
            <person name="Wang P."/>
            <person name="Xu J."/>
            <person name="Bruns T."/>
            <person name="Baldrian P."/>
            <person name="Vilgalys R."/>
            <person name="Dunand C."/>
            <person name="Henrissat B."/>
            <person name="Grigoriev I.V."/>
            <person name="Hibbett D."/>
            <person name="Nagy L.G."/>
            <person name="Martin F.M."/>
        </authorList>
    </citation>
    <scope>NUCLEOTIDE SEQUENCE</scope>
    <source>
        <strain evidence="10">Prilba</strain>
    </source>
</reference>
<dbReference type="GO" id="GO:0008270">
    <property type="term" value="F:zinc ion binding"/>
    <property type="evidence" value="ECO:0007669"/>
    <property type="project" value="InterPro"/>
</dbReference>
<comment type="caution">
    <text evidence="10">The sequence shown here is derived from an EMBL/GenBank/DDBJ whole genome shotgun (WGS) entry which is preliminary data.</text>
</comment>
<evidence type="ECO:0000256" key="5">
    <source>
        <dbReference type="ARBA" id="ARBA00023125"/>
    </source>
</evidence>
<evidence type="ECO:0000259" key="9">
    <source>
        <dbReference type="PROSITE" id="PS50048"/>
    </source>
</evidence>
<dbReference type="GO" id="GO:0000977">
    <property type="term" value="F:RNA polymerase II transcription regulatory region sequence-specific DNA binding"/>
    <property type="evidence" value="ECO:0007669"/>
    <property type="project" value="TreeGrafter"/>
</dbReference>
<evidence type="ECO:0000256" key="1">
    <source>
        <dbReference type="ARBA" id="ARBA00004123"/>
    </source>
</evidence>
<dbReference type="Pfam" id="PF24990">
    <property type="entry name" value="PAS_13"/>
    <property type="match status" value="1"/>
</dbReference>
<dbReference type="InterPro" id="IPR036864">
    <property type="entry name" value="Zn2-C6_fun-type_DNA-bd_sf"/>
</dbReference>
<reference evidence="10" key="1">
    <citation type="submission" date="2019-10" db="EMBL/GenBank/DDBJ databases">
        <authorList>
            <consortium name="DOE Joint Genome Institute"/>
            <person name="Kuo A."/>
            <person name="Miyauchi S."/>
            <person name="Kiss E."/>
            <person name="Drula E."/>
            <person name="Kohler A."/>
            <person name="Sanchez-Garcia M."/>
            <person name="Andreopoulos B."/>
            <person name="Barry K.W."/>
            <person name="Bonito G."/>
            <person name="Buee M."/>
            <person name="Carver A."/>
            <person name="Chen C."/>
            <person name="Cichocki N."/>
            <person name="Clum A."/>
            <person name="Culley D."/>
            <person name="Crous P.W."/>
            <person name="Fauchery L."/>
            <person name="Girlanda M."/>
            <person name="Hayes R."/>
            <person name="Keri Z."/>
            <person name="LaButti K."/>
            <person name="Lipzen A."/>
            <person name="Lombard V."/>
            <person name="Magnuson J."/>
            <person name="Maillard F."/>
            <person name="Morin E."/>
            <person name="Murat C."/>
            <person name="Nolan M."/>
            <person name="Ohm R."/>
            <person name="Pangilinan J."/>
            <person name="Pereira M."/>
            <person name="Perotto S."/>
            <person name="Peter M."/>
            <person name="Riley R."/>
            <person name="Sitrit Y."/>
            <person name="Stielow B."/>
            <person name="Szollosi G."/>
            <person name="Zifcakova L."/>
            <person name="Stursova M."/>
            <person name="Spatafora J.W."/>
            <person name="Tedersoo L."/>
            <person name="Vaario L.-M."/>
            <person name="Yamada A."/>
            <person name="Yan M."/>
            <person name="Wang P."/>
            <person name="Xu J."/>
            <person name="Bruns T."/>
            <person name="Baldrian P."/>
            <person name="Vilgalys R."/>
            <person name="Henrissat B."/>
            <person name="Grigoriev I.V."/>
            <person name="Hibbett D."/>
            <person name="Nagy L.G."/>
            <person name="Martin F.M."/>
        </authorList>
    </citation>
    <scope>NUCLEOTIDE SEQUENCE</scope>
    <source>
        <strain evidence="10">Prilba</strain>
    </source>
</reference>